<dbReference type="Proteomes" id="UP000271291">
    <property type="component" value="Chromosome"/>
</dbReference>
<feature type="region of interest" description="Disordered" evidence="1">
    <location>
        <begin position="26"/>
        <end position="85"/>
    </location>
</feature>
<gene>
    <name evidence="4" type="ORF">DDJ31_18095</name>
    <name evidence="3" type="ORF">ELQ87_21175</name>
</gene>
<dbReference type="InterPro" id="IPR006311">
    <property type="entry name" value="TAT_signal"/>
</dbReference>
<dbReference type="EMBL" id="CP029078">
    <property type="protein sequence ID" value="QCN86655.1"/>
    <property type="molecule type" value="Genomic_DNA"/>
</dbReference>
<dbReference type="KEGG" id="sgd:ELQ87_21175"/>
<reference evidence="3 5" key="2">
    <citation type="submission" date="2018-12" db="EMBL/GenBank/DDBJ databases">
        <title>Streptomyces griseoviridis F1-27 complete genome.</title>
        <authorList>
            <person name="Mariita R.M."/>
            <person name="Sello J.K."/>
        </authorList>
    </citation>
    <scope>NUCLEOTIDE SEQUENCE [LARGE SCALE GENOMIC DNA]</scope>
    <source>
        <strain evidence="3 5">F1-27</strain>
    </source>
</reference>
<evidence type="ECO:0000256" key="1">
    <source>
        <dbReference type="SAM" id="MobiDB-lite"/>
    </source>
</evidence>
<evidence type="ECO:0000256" key="2">
    <source>
        <dbReference type="SAM" id="SignalP"/>
    </source>
</evidence>
<organism evidence="3 5">
    <name type="scientific">Streptomyces griseoviridis</name>
    <dbReference type="NCBI Taxonomy" id="45398"/>
    <lineage>
        <taxon>Bacteria</taxon>
        <taxon>Bacillati</taxon>
        <taxon>Actinomycetota</taxon>
        <taxon>Actinomycetes</taxon>
        <taxon>Kitasatosporales</taxon>
        <taxon>Streptomycetaceae</taxon>
        <taxon>Streptomyces</taxon>
    </lineage>
</organism>
<keyword evidence="6" id="KW-1185">Reference proteome</keyword>
<sequence>MIHPLARRTAAASALTLALALAVGGCARPGDGDDARAAGTERSASPRPAASGTGPYPTPSDPVEVSAPPASPAGTPKGGVPRAADVRRTDPDAVGAGALKVLWTFDTAVDDGPSAAGLRAADAGWLTTGYADQLRSRRADSVGGAQWREWKGHRAYTTVGLTAADDAARPADSGDEAWRQWIVTTTPRGRDNWRGEATTIAAYVRLTRSGPGKAWQVAGVQLQ</sequence>
<evidence type="ECO:0000313" key="6">
    <source>
        <dbReference type="Proteomes" id="UP000501753"/>
    </source>
</evidence>
<protein>
    <submittedName>
        <fullName evidence="3">Uncharacterized protein</fullName>
    </submittedName>
</protein>
<keyword evidence="2" id="KW-0732">Signal</keyword>
<dbReference type="EMBL" id="CP034687">
    <property type="protein sequence ID" value="AZS86481.1"/>
    <property type="molecule type" value="Genomic_DNA"/>
</dbReference>
<dbReference type="PROSITE" id="PS51318">
    <property type="entry name" value="TAT"/>
    <property type="match status" value="1"/>
</dbReference>
<evidence type="ECO:0000313" key="5">
    <source>
        <dbReference type="Proteomes" id="UP000271291"/>
    </source>
</evidence>
<reference evidence="4 6" key="1">
    <citation type="submission" date="2018-04" db="EMBL/GenBank/DDBJ databases">
        <title>Complete genome sequences of Streptomyces griseoviridis K61 and characterization of antagonistic properties of biological control agents.</title>
        <authorList>
            <person name="Mariita R.M."/>
            <person name="Sello J.K."/>
        </authorList>
    </citation>
    <scope>NUCLEOTIDE SEQUENCE [LARGE SCALE GENOMIC DNA]</scope>
    <source>
        <strain evidence="4 6">K61</strain>
    </source>
</reference>
<proteinExistence type="predicted"/>
<evidence type="ECO:0000313" key="4">
    <source>
        <dbReference type="EMBL" id="QCN86655.1"/>
    </source>
</evidence>
<dbReference type="OrthoDB" id="3386529at2"/>
<dbReference type="AlphaFoldDB" id="A0A3S9ZF57"/>
<dbReference type="RefSeq" id="WP_127179294.1">
    <property type="nucleotide sequence ID" value="NZ_CP029078.1"/>
</dbReference>
<feature type="signal peptide" evidence="2">
    <location>
        <begin position="1"/>
        <end position="27"/>
    </location>
</feature>
<accession>A0A3S9ZF57</accession>
<evidence type="ECO:0000313" key="3">
    <source>
        <dbReference type="EMBL" id="AZS86481.1"/>
    </source>
</evidence>
<name>A0A3S9ZF57_STRGD</name>
<feature type="chain" id="PRO_5044600805" evidence="2">
    <location>
        <begin position="28"/>
        <end position="223"/>
    </location>
</feature>
<dbReference type="PROSITE" id="PS51257">
    <property type="entry name" value="PROKAR_LIPOPROTEIN"/>
    <property type="match status" value="1"/>
</dbReference>
<dbReference type="Proteomes" id="UP000501753">
    <property type="component" value="Chromosome"/>
</dbReference>